<feature type="transmembrane region" description="Helical" evidence="14">
    <location>
        <begin position="154"/>
        <end position="176"/>
    </location>
</feature>
<comment type="catalytic activity">
    <reaction evidence="1">
        <text>ATP + protein L-histidine = ADP + protein N-phospho-L-histidine.</text>
        <dbReference type="EC" id="2.7.13.3"/>
    </reaction>
</comment>
<keyword evidence="13 14" id="KW-0472">Membrane</keyword>
<feature type="domain" description="Histidine kinase" evidence="15">
    <location>
        <begin position="236"/>
        <end position="453"/>
    </location>
</feature>
<evidence type="ECO:0000256" key="5">
    <source>
        <dbReference type="ARBA" id="ARBA00022553"/>
    </source>
</evidence>
<dbReference type="Gene3D" id="1.10.287.130">
    <property type="match status" value="1"/>
</dbReference>
<dbReference type="CDD" id="cd00075">
    <property type="entry name" value="HATPase"/>
    <property type="match status" value="1"/>
</dbReference>
<evidence type="ECO:0000256" key="14">
    <source>
        <dbReference type="SAM" id="Phobius"/>
    </source>
</evidence>
<dbReference type="GO" id="GO:0005886">
    <property type="term" value="C:plasma membrane"/>
    <property type="evidence" value="ECO:0007669"/>
    <property type="project" value="UniProtKB-SubCell"/>
</dbReference>
<evidence type="ECO:0000256" key="13">
    <source>
        <dbReference type="ARBA" id="ARBA00023136"/>
    </source>
</evidence>
<dbReference type="Pfam" id="PF00672">
    <property type="entry name" value="HAMP"/>
    <property type="match status" value="1"/>
</dbReference>
<accession>A0A318UD34</accession>
<proteinExistence type="predicted"/>
<dbReference type="Gene3D" id="6.10.340.10">
    <property type="match status" value="1"/>
</dbReference>
<keyword evidence="6" id="KW-0808">Transferase</keyword>
<keyword evidence="9 17" id="KW-0418">Kinase</keyword>
<dbReference type="GO" id="GO:0000155">
    <property type="term" value="F:phosphorelay sensor kinase activity"/>
    <property type="evidence" value="ECO:0007669"/>
    <property type="project" value="InterPro"/>
</dbReference>
<dbReference type="InterPro" id="IPR036890">
    <property type="entry name" value="HATPase_C_sf"/>
</dbReference>
<protein>
    <recommendedName>
        <fullName evidence="3">histidine kinase</fullName>
        <ecNumber evidence="3">2.7.13.3</ecNumber>
    </recommendedName>
</protein>
<dbReference type="PRINTS" id="PR00344">
    <property type="entry name" value="BCTRLSENSOR"/>
</dbReference>
<dbReference type="CDD" id="cd00082">
    <property type="entry name" value="HisKA"/>
    <property type="match status" value="1"/>
</dbReference>
<dbReference type="Pfam" id="PF02518">
    <property type="entry name" value="HATPase_c"/>
    <property type="match status" value="1"/>
</dbReference>
<dbReference type="InterPro" id="IPR004358">
    <property type="entry name" value="Sig_transdc_His_kin-like_C"/>
</dbReference>
<comment type="caution">
    <text evidence="17">The sequence shown here is derived from an EMBL/GenBank/DDBJ whole genome shotgun (WGS) entry which is preliminary data.</text>
</comment>
<dbReference type="Proteomes" id="UP000248198">
    <property type="component" value="Unassembled WGS sequence"/>
</dbReference>
<dbReference type="RefSeq" id="WP_110830804.1">
    <property type="nucleotide sequence ID" value="NZ_QKLU01000004.1"/>
</dbReference>
<feature type="domain" description="HAMP" evidence="16">
    <location>
        <begin position="175"/>
        <end position="228"/>
    </location>
</feature>
<dbReference type="PANTHER" id="PTHR45528">
    <property type="entry name" value="SENSOR HISTIDINE KINASE CPXA"/>
    <property type="match status" value="1"/>
</dbReference>
<evidence type="ECO:0000256" key="9">
    <source>
        <dbReference type="ARBA" id="ARBA00022777"/>
    </source>
</evidence>
<keyword evidence="8" id="KW-0547">Nucleotide-binding</keyword>
<dbReference type="InterPro" id="IPR050398">
    <property type="entry name" value="HssS/ArlS-like"/>
</dbReference>
<evidence type="ECO:0000256" key="6">
    <source>
        <dbReference type="ARBA" id="ARBA00022679"/>
    </source>
</evidence>
<dbReference type="GO" id="GO:0005524">
    <property type="term" value="F:ATP binding"/>
    <property type="evidence" value="ECO:0007669"/>
    <property type="project" value="UniProtKB-KW"/>
</dbReference>
<dbReference type="SMART" id="SM00304">
    <property type="entry name" value="HAMP"/>
    <property type="match status" value="1"/>
</dbReference>
<organism evidence="17 18">
    <name type="scientific">Pedobacter nutrimenti</name>
    <dbReference type="NCBI Taxonomy" id="1241337"/>
    <lineage>
        <taxon>Bacteria</taxon>
        <taxon>Pseudomonadati</taxon>
        <taxon>Bacteroidota</taxon>
        <taxon>Sphingobacteriia</taxon>
        <taxon>Sphingobacteriales</taxon>
        <taxon>Sphingobacteriaceae</taxon>
        <taxon>Pedobacter</taxon>
    </lineage>
</organism>
<evidence type="ECO:0000259" key="16">
    <source>
        <dbReference type="PROSITE" id="PS50885"/>
    </source>
</evidence>
<feature type="transmembrane region" description="Helical" evidence="14">
    <location>
        <begin position="7"/>
        <end position="30"/>
    </location>
</feature>
<evidence type="ECO:0000256" key="10">
    <source>
        <dbReference type="ARBA" id="ARBA00022840"/>
    </source>
</evidence>
<dbReference type="EMBL" id="QKLU01000004">
    <property type="protein sequence ID" value="PYF73993.1"/>
    <property type="molecule type" value="Genomic_DNA"/>
</dbReference>
<dbReference type="CDD" id="cd06225">
    <property type="entry name" value="HAMP"/>
    <property type="match status" value="1"/>
</dbReference>
<evidence type="ECO:0000256" key="12">
    <source>
        <dbReference type="ARBA" id="ARBA00023012"/>
    </source>
</evidence>
<keyword evidence="11 14" id="KW-1133">Transmembrane helix</keyword>
<dbReference type="InterPro" id="IPR003661">
    <property type="entry name" value="HisK_dim/P_dom"/>
</dbReference>
<dbReference type="InterPro" id="IPR003660">
    <property type="entry name" value="HAMP_dom"/>
</dbReference>
<comment type="subcellular location">
    <subcellularLocation>
        <location evidence="2">Cell membrane</location>
        <topology evidence="2">Multi-pass membrane protein</topology>
    </subcellularLocation>
</comment>
<keyword evidence="7 14" id="KW-0812">Transmembrane</keyword>
<name>A0A318UD34_9SPHI</name>
<dbReference type="OrthoDB" id="594725at2"/>
<dbReference type="Pfam" id="PF00512">
    <property type="entry name" value="HisKA"/>
    <property type="match status" value="1"/>
</dbReference>
<evidence type="ECO:0000256" key="3">
    <source>
        <dbReference type="ARBA" id="ARBA00012438"/>
    </source>
</evidence>
<dbReference type="AlphaFoldDB" id="A0A318UD34"/>
<keyword evidence="10" id="KW-0067">ATP-binding</keyword>
<dbReference type="Gene3D" id="3.30.565.10">
    <property type="entry name" value="Histidine kinase-like ATPase, C-terminal domain"/>
    <property type="match status" value="1"/>
</dbReference>
<dbReference type="PROSITE" id="PS50109">
    <property type="entry name" value="HIS_KIN"/>
    <property type="match status" value="1"/>
</dbReference>
<evidence type="ECO:0000256" key="8">
    <source>
        <dbReference type="ARBA" id="ARBA00022741"/>
    </source>
</evidence>
<dbReference type="SUPFAM" id="SSF47384">
    <property type="entry name" value="Homodimeric domain of signal transducing histidine kinase"/>
    <property type="match status" value="1"/>
</dbReference>
<sequence>MRLQNKITLFFFIIATAGLALLNAAIFYFVSEFSFEDFYKRLEARVNLAAEINIHPDEHSAAYQEVRTRYLEKLENEHDYIVKIDSGKERTFKKPLNIPDNFYATVITKGRARYSEKNRFYVGVFFETKGGKYMVIVAAEDPYGFKELEGLKKILIIIFIVSIVLSYFSGKIFSYYTVKPVRHIIKSVQNISATNLHSRLNEVTGQDEIAELVLTFNNMLTRLETAFETQNNFVSNASHELRTPLTIISAETELLLSSGPLSQKQENSAKTILRQAEKLGHILSSLLGLAQTGFDGKRQDWERIRVDELVLNVVDAVRKIDAESVLDLDFSRLPEDENMLYTSGNVNLLQLAISNIVLNACKYSSNRPVGIKITSGNNKIIITVSDKGIGIPEEEQQHIFEPFFRASNVGDFEGYGIGLPLTLNIIRLHKGSLGIRSEVQVGTEIQILLPVNSN</sequence>
<evidence type="ECO:0000256" key="1">
    <source>
        <dbReference type="ARBA" id="ARBA00000085"/>
    </source>
</evidence>
<dbReference type="EC" id="2.7.13.3" evidence="3"/>
<keyword evidence="18" id="KW-1185">Reference proteome</keyword>
<reference evidence="17 18" key="1">
    <citation type="submission" date="2018-06" db="EMBL/GenBank/DDBJ databases">
        <title>Genomic Encyclopedia of Archaeal and Bacterial Type Strains, Phase II (KMG-II): from individual species to whole genera.</title>
        <authorList>
            <person name="Goeker M."/>
        </authorList>
    </citation>
    <scope>NUCLEOTIDE SEQUENCE [LARGE SCALE GENOMIC DNA]</scope>
    <source>
        <strain evidence="17 18">DSM 27372</strain>
    </source>
</reference>
<dbReference type="SMART" id="SM00387">
    <property type="entry name" value="HATPase_c"/>
    <property type="match status" value="1"/>
</dbReference>
<gene>
    <name evidence="17" type="ORF">B0O44_104163</name>
</gene>
<keyword evidence="5" id="KW-0597">Phosphoprotein</keyword>
<dbReference type="SUPFAM" id="SSF158472">
    <property type="entry name" value="HAMP domain-like"/>
    <property type="match status" value="1"/>
</dbReference>
<dbReference type="PROSITE" id="PS50885">
    <property type="entry name" value="HAMP"/>
    <property type="match status" value="1"/>
</dbReference>
<keyword evidence="12" id="KW-0902">Two-component regulatory system</keyword>
<evidence type="ECO:0000256" key="4">
    <source>
        <dbReference type="ARBA" id="ARBA00022475"/>
    </source>
</evidence>
<dbReference type="InterPro" id="IPR003594">
    <property type="entry name" value="HATPase_dom"/>
</dbReference>
<dbReference type="PANTHER" id="PTHR45528:SF1">
    <property type="entry name" value="SENSOR HISTIDINE KINASE CPXA"/>
    <property type="match status" value="1"/>
</dbReference>
<evidence type="ECO:0000256" key="2">
    <source>
        <dbReference type="ARBA" id="ARBA00004651"/>
    </source>
</evidence>
<keyword evidence="4" id="KW-1003">Cell membrane</keyword>
<dbReference type="SMART" id="SM00388">
    <property type="entry name" value="HisKA"/>
    <property type="match status" value="1"/>
</dbReference>
<dbReference type="SUPFAM" id="SSF55874">
    <property type="entry name" value="ATPase domain of HSP90 chaperone/DNA topoisomerase II/histidine kinase"/>
    <property type="match status" value="1"/>
</dbReference>
<evidence type="ECO:0000256" key="11">
    <source>
        <dbReference type="ARBA" id="ARBA00022989"/>
    </source>
</evidence>
<dbReference type="InterPro" id="IPR005467">
    <property type="entry name" value="His_kinase_dom"/>
</dbReference>
<evidence type="ECO:0000256" key="7">
    <source>
        <dbReference type="ARBA" id="ARBA00022692"/>
    </source>
</evidence>
<dbReference type="InterPro" id="IPR036097">
    <property type="entry name" value="HisK_dim/P_sf"/>
</dbReference>
<evidence type="ECO:0000313" key="18">
    <source>
        <dbReference type="Proteomes" id="UP000248198"/>
    </source>
</evidence>
<evidence type="ECO:0000313" key="17">
    <source>
        <dbReference type="EMBL" id="PYF73993.1"/>
    </source>
</evidence>
<evidence type="ECO:0000259" key="15">
    <source>
        <dbReference type="PROSITE" id="PS50109"/>
    </source>
</evidence>